<sequence>MRAATNAARLVTQILTGEVWPPLADRNGARPDADGQAFLLPGMGGVTLGVHCGDPATGYAADHLEPGLSIRHRDPRANMALQFLTCVGNTVRTASGAEGFVIGQHAYVLADLPEEALAEVTVGDPVTVVARGQGLRLTDHPALTVKNCSPELVERMPGGTRADGRLEVHVAATVPAEAVGAGAGMASEFANTDLMGAYAGLSEDLSLGLEGLRIGDFVAVEDADHRFGRGYRSGYVTIGVISTGHCMLHGHGPGPSSLITGPAEAFHLVRSPDANLEVIR</sequence>
<gene>
    <name evidence="3" type="ORF">FHS44_007128</name>
</gene>
<dbReference type="Gene3D" id="2.102.30.10">
    <property type="entry name" value="tm1086 (SG structure) domain"/>
    <property type="match status" value="1"/>
</dbReference>
<keyword evidence="4" id="KW-1185">Reference proteome</keyword>
<dbReference type="InterPro" id="IPR048399">
    <property type="entry name" value="DUF4438_C"/>
</dbReference>
<dbReference type="Gene3D" id="2.40.10.170">
    <property type="match status" value="1"/>
</dbReference>
<evidence type="ECO:0000313" key="3">
    <source>
        <dbReference type="EMBL" id="MBB4919984.1"/>
    </source>
</evidence>
<dbReference type="Pfam" id="PF14505">
    <property type="entry name" value="DUF4438"/>
    <property type="match status" value="1"/>
</dbReference>
<evidence type="ECO:0008006" key="5">
    <source>
        <dbReference type="Google" id="ProtNLM"/>
    </source>
</evidence>
<comment type="caution">
    <text evidence="3">The sequence shown here is derived from an EMBL/GenBank/DDBJ whole genome shotgun (WGS) entry which is preliminary data.</text>
</comment>
<dbReference type="InterPro" id="IPR044909">
    <property type="entry name" value="TM_1086_sf"/>
</dbReference>
<dbReference type="AlphaFoldDB" id="A0A7W7QUT2"/>
<dbReference type="Pfam" id="PF20999">
    <property type="entry name" value="DUF4438_C"/>
    <property type="match status" value="1"/>
</dbReference>
<reference evidence="3 4" key="1">
    <citation type="submission" date="2020-08" db="EMBL/GenBank/DDBJ databases">
        <title>Genomic Encyclopedia of Type Strains, Phase III (KMG-III): the genomes of soil and plant-associated and newly described type strains.</title>
        <authorList>
            <person name="Whitman W."/>
        </authorList>
    </citation>
    <scope>NUCLEOTIDE SEQUENCE [LARGE SCALE GENOMIC DNA]</scope>
    <source>
        <strain evidence="3 4">CECT 8840</strain>
    </source>
</reference>
<dbReference type="InterPro" id="IPR044910">
    <property type="entry name" value="TM_1086_SG_dom"/>
</dbReference>
<proteinExistence type="predicted"/>
<name>A0A7W7QUT2_9ACTN</name>
<evidence type="ECO:0000259" key="1">
    <source>
        <dbReference type="Pfam" id="PF14505"/>
    </source>
</evidence>
<dbReference type="InterPro" id="IPR029433">
    <property type="entry name" value="DUF4438_N"/>
</dbReference>
<dbReference type="Proteomes" id="UP000552644">
    <property type="component" value="Unassembled WGS sequence"/>
</dbReference>
<dbReference type="Gene3D" id="4.10.1180.10">
    <property type="entry name" value="tm1086 domain"/>
    <property type="match status" value="1"/>
</dbReference>
<protein>
    <recommendedName>
        <fullName evidence="5">DUF4438 domain-containing protein</fullName>
    </recommendedName>
</protein>
<organism evidence="3 4">
    <name type="scientific">Streptosporangium saharense</name>
    <dbReference type="NCBI Taxonomy" id="1706840"/>
    <lineage>
        <taxon>Bacteria</taxon>
        <taxon>Bacillati</taxon>
        <taxon>Actinomycetota</taxon>
        <taxon>Actinomycetes</taxon>
        <taxon>Streptosporangiales</taxon>
        <taxon>Streptosporangiaceae</taxon>
        <taxon>Streptosporangium</taxon>
    </lineage>
</organism>
<dbReference type="EMBL" id="JACHJP010000011">
    <property type="protein sequence ID" value="MBB4919984.1"/>
    <property type="molecule type" value="Genomic_DNA"/>
</dbReference>
<accession>A0A7W7QUT2</accession>
<evidence type="ECO:0000313" key="4">
    <source>
        <dbReference type="Proteomes" id="UP000552644"/>
    </source>
</evidence>
<dbReference type="RefSeq" id="WP_184723174.1">
    <property type="nucleotide sequence ID" value="NZ_JACHJP010000011.1"/>
</dbReference>
<feature type="domain" description="DUF4438" evidence="2">
    <location>
        <begin position="160"/>
        <end position="277"/>
    </location>
</feature>
<feature type="domain" description="DUF4438" evidence="1">
    <location>
        <begin position="31"/>
        <end position="153"/>
    </location>
</feature>
<evidence type="ECO:0000259" key="2">
    <source>
        <dbReference type="Pfam" id="PF20999"/>
    </source>
</evidence>